<dbReference type="InterPro" id="IPR036770">
    <property type="entry name" value="Ankyrin_rpt-contain_sf"/>
</dbReference>
<evidence type="ECO:0000313" key="4">
    <source>
        <dbReference type="EMBL" id="OQR90394.1"/>
    </source>
</evidence>
<evidence type="ECO:0000256" key="1">
    <source>
        <dbReference type="PROSITE-ProRule" id="PRU00023"/>
    </source>
</evidence>
<dbReference type="Proteomes" id="UP000243579">
    <property type="component" value="Unassembled WGS sequence"/>
</dbReference>
<comment type="caution">
    <text evidence="4">The sequence shown here is derived from an EMBL/GenBank/DDBJ whole genome shotgun (WGS) entry which is preliminary data.</text>
</comment>
<keyword evidence="2" id="KW-0175">Coiled coil</keyword>
<feature type="repeat" description="ANK" evidence="1">
    <location>
        <begin position="47"/>
        <end position="79"/>
    </location>
</feature>
<reference evidence="4 5" key="1">
    <citation type="journal article" date="2014" name="Genome Biol. Evol.">
        <title>The secreted proteins of Achlya hypogyna and Thraustotheca clavata identify the ancestral oomycete secretome and reveal gene acquisitions by horizontal gene transfer.</title>
        <authorList>
            <person name="Misner I."/>
            <person name="Blouin N."/>
            <person name="Leonard G."/>
            <person name="Richards T.A."/>
            <person name="Lane C.E."/>
        </authorList>
    </citation>
    <scope>NUCLEOTIDE SEQUENCE [LARGE SCALE GENOMIC DNA]</scope>
    <source>
        <strain evidence="4 5">ATCC 48635</strain>
    </source>
</reference>
<dbReference type="EMBL" id="JNBR01000634">
    <property type="protein sequence ID" value="OQR90394.1"/>
    <property type="molecule type" value="Genomic_DNA"/>
</dbReference>
<feature type="coiled-coil region" evidence="2">
    <location>
        <begin position="221"/>
        <end position="248"/>
    </location>
</feature>
<dbReference type="AlphaFoldDB" id="A0A1V9YX47"/>
<sequence>MGWDTKLQALFKNDEVWDVDDADDSIIRELAKAVEQGIDVCAVTDEALNTFTHMAALWDRPRVLEFLIRQGAELNATNKVGHTPADLAMHWGNADLAIQLKHYGGKHSCEQERDLAIAQRDLAASQVSDAKAKMDKAVADWLTLSKEREALRIERDRLVVEMDEVRHDAAQVRADCVTYRNLFETYEAQISVSKLELDKARAGLAAETKAKLNAIEGWQKAEAHAKEMQRMREIAMQCEEEAVKMRDEAMAERDAARDLTDHVVAVTVQKQAVLERAMAVKEKSEALANIQAQIAVWSSKVKAAEDDRAMIQVEINRQKVNSFGDRGSFASLESRCKALEKEIARVNLLNTILETQLREATTKLTSAETTSETSVVEMEKSNRKAKRLENELKELMEARTEEKRLWRLKDQQSLHEESQDNMLLILKAALRLWKKLHDLEWIFDFVTHPNDSLGPSEELPAPKPLARRPSTTTEKLHRNSAPLLTPLPQHASLAPIETKVSVKFTAHLLAHSYMLTRLEKLASIQAKVSEWSKWCASSLDDTVRWDKALLQQAAQNVDCLLTVADGLFDFLAVAMKDKCAEFRKHLEIQAKAVERKDMLLKRFTQHREEHVKKVRATHFRDCSYGPC</sequence>
<keyword evidence="5" id="KW-1185">Reference proteome</keyword>
<dbReference type="STRING" id="1202772.A0A1V9YX47"/>
<dbReference type="OrthoDB" id="194358at2759"/>
<dbReference type="PROSITE" id="PS50088">
    <property type="entry name" value="ANK_REPEAT"/>
    <property type="match status" value="1"/>
</dbReference>
<organism evidence="4 5">
    <name type="scientific">Achlya hypogyna</name>
    <name type="common">Oomycete</name>
    <name type="synonym">Protoachlya hypogyna</name>
    <dbReference type="NCBI Taxonomy" id="1202772"/>
    <lineage>
        <taxon>Eukaryota</taxon>
        <taxon>Sar</taxon>
        <taxon>Stramenopiles</taxon>
        <taxon>Oomycota</taxon>
        <taxon>Saprolegniomycetes</taxon>
        <taxon>Saprolegniales</taxon>
        <taxon>Achlyaceae</taxon>
        <taxon>Achlya</taxon>
    </lineage>
</organism>
<evidence type="ECO:0000256" key="2">
    <source>
        <dbReference type="SAM" id="Coils"/>
    </source>
</evidence>
<keyword evidence="1" id="KW-0040">ANK repeat</keyword>
<gene>
    <name evidence="4" type="ORF">ACHHYP_05558</name>
</gene>
<proteinExistence type="predicted"/>
<dbReference type="InterPro" id="IPR002110">
    <property type="entry name" value="Ankyrin_rpt"/>
</dbReference>
<evidence type="ECO:0000313" key="5">
    <source>
        <dbReference type="Proteomes" id="UP000243579"/>
    </source>
</evidence>
<dbReference type="Gene3D" id="1.25.40.20">
    <property type="entry name" value="Ankyrin repeat-containing domain"/>
    <property type="match status" value="1"/>
</dbReference>
<dbReference type="SUPFAM" id="SSF48403">
    <property type="entry name" value="Ankyrin repeat"/>
    <property type="match status" value="1"/>
</dbReference>
<name>A0A1V9YX47_ACHHY</name>
<protein>
    <submittedName>
        <fullName evidence="4">Uncharacterized protein</fullName>
    </submittedName>
</protein>
<feature type="region of interest" description="Disordered" evidence="3">
    <location>
        <begin position="453"/>
        <end position="481"/>
    </location>
</feature>
<accession>A0A1V9YX47</accession>
<evidence type="ECO:0000256" key="3">
    <source>
        <dbReference type="SAM" id="MobiDB-lite"/>
    </source>
</evidence>
<feature type="coiled-coil region" evidence="2">
    <location>
        <begin position="287"/>
        <end position="405"/>
    </location>
</feature>